<feature type="domain" description="HNH nuclease" evidence="1">
    <location>
        <begin position="242"/>
        <end position="294"/>
    </location>
</feature>
<dbReference type="GO" id="GO:0008270">
    <property type="term" value="F:zinc ion binding"/>
    <property type="evidence" value="ECO:0007669"/>
    <property type="project" value="InterPro"/>
</dbReference>
<evidence type="ECO:0000313" key="3">
    <source>
        <dbReference type="Proteomes" id="UP000305517"/>
    </source>
</evidence>
<organism evidence="2 3">
    <name type="scientific">Hymenobacter jeollabukensis</name>
    <dbReference type="NCBI Taxonomy" id="2025313"/>
    <lineage>
        <taxon>Bacteria</taxon>
        <taxon>Pseudomonadati</taxon>
        <taxon>Bacteroidota</taxon>
        <taxon>Cytophagia</taxon>
        <taxon>Cytophagales</taxon>
        <taxon>Hymenobacteraceae</taxon>
        <taxon>Hymenobacter</taxon>
    </lineage>
</organism>
<keyword evidence="2" id="KW-0540">Nuclease</keyword>
<dbReference type="Gene3D" id="1.10.30.50">
    <property type="match status" value="1"/>
</dbReference>
<evidence type="ECO:0000259" key="1">
    <source>
        <dbReference type="SMART" id="SM00507"/>
    </source>
</evidence>
<sequence>MFPLESHTDATGFAQLLMKAKLSGHLRFGKFLLPCVKGVNDSIQYNQQGIDLLANEHEYSFPLLEGNLQVSLQLYLNSAGHYRLFCYTRMGNTQGMVFSLNLTTEKESGSVIYLTQKIRFAEQYQGNPSLAQAHRRQKQAVFCQHLRRLGYDVTENNDLLLGIYDPARKKLVNTTAQDLLNDFLVVSVLKGHYQGNKGYQLEILPSFLLSEDAIAKPDDAVMSLPPRIVANKSKRAIPLSMRYRVLKAHDFKCVACGNGPAEGAKLQIDHKVPYSLGGLTELRNLQTLCADCNLSKSNKFCD</sequence>
<dbReference type="Proteomes" id="UP000305517">
    <property type="component" value="Unassembled WGS sequence"/>
</dbReference>
<dbReference type="CDD" id="cd00085">
    <property type="entry name" value="HNHc"/>
    <property type="match status" value="1"/>
</dbReference>
<dbReference type="InterPro" id="IPR003615">
    <property type="entry name" value="HNH_nuc"/>
</dbReference>
<dbReference type="EMBL" id="VAJM01000015">
    <property type="protein sequence ID" value="TLM88962.1"/>
    <property type="molecule type" value="Genomic_DNA"/>
</dbReference>
<reference evidence="2 3" key="1">
    <citation type="submission" date="2019-05" db="EMBL/GenBank/DDBJ databases">
        <title>Hymenobacter edaphi sp. nov., isolated from abandoned arsenic-contaminated farmland soil.</title>
        <authorList>
            <person name="Nie L."/>
        </authorList>
    </citation>
    <scope>NUCLEOTIDE SEQUENCE [LARGE SCALE GENOMIC DNA]</scope>
    <source>
        <strain evidence="2 3">1-3-3-8</strain>
    </source>
</reference>
<dbReference type="InterPro" id="IPR002711">
    <property type="entry name" value="HNH"/>
</dbReference>
<keyword evidence="2" id="KW-0378">Hydrolase</keyword>
<evidence type="ECO:0000313" key="2">
    <source>
        <dbReference type="EMBL" id="TLM88962.1"/>
    </source>
</evidence>
<dbReference type="Pfam" id="PF01844">
    <property type="entry name" value="HNH"/>
    <property type="match status" value="1"/>
</dbReference>
<dbReference type="AlphaFoldDB" id="A0A5R8WK04"/>
<dbReference type="RefSeq" id="WP_138081278.1">
    <property type="nucleotide sequence ID" value="NZ_VAJM01000015.1"/>
</dbReference>
<protein>
    <submittedName>
        <fullName evidence="2">HNH endonuclease</fullName>
    </submittedName>
</protein>
<dbReference type="GO" id="GO:0004519">
    <property type="term" value="F:endonuclease activity"/>
    <property type="evidence" value="ECO:0007669"/>
    <property type="project" value="UniProtKB-KW"/>
</dbReference>
<dbReference type="GO" id="GO:0003676">
    <property type="term" value="F:nucleic acid binding"/>
    <property type="evidence" value="ECO:0007669"/>
    <property type="project" value="InterPro"/>
</dbReference>
<name>A0A5R8WK04_9BACT</name>
<comment type="caution">
    <text evidence="2">The sequence shown here is derived from an EMBL/GenBank/DDBJ whole genome shotgun (WGS) entry which is preliminary data.</text>
</comment>
<gene>
    <name evidence="2" type="ORF">FDY95_22535</name>
</gene>
<dbReference type="OrthoDB" id="1340280at2"/>
<proteinExistence type="predicted"/>
<keyword evidence="2" id="KW-0255">Endonuclease</keyword>
<accession>A0A5R8WK04</accession>
<dbReference type="SMART" id="SM00507">
    <property type="entry name" value="HNHc"/>
    <property type="match status" value="1"/>
</dbReference>
<keyword evidence="3" id="KW-1185">Reference proteome</keyword>